<feature type="region of interest" description="Disordered" evidence="1">
    <location>
        <begin position="136"/>
        <end position="214"/>
    </location>
</feature>
<dbReference type="EMBL" id="JAIQCJ010000888">
    <property type="protein sequence ID" value="KAJ8794108.1"/>
    <property type="molecule type" value="Genomic_DNA"/>
</dbReference>
<keyword evidence="4" id="KW-1185">Reference proteome</keyword>
<feature type="transmembrane region" description="Helical" evidence="2">
    <location>
        <begin position="40"/>
        <end position="68"/>
    </location>
</feature>
<keyword evidence="2" id="KW-0472">Membrane</keyword>
<evidence type="ECO:0000256" key="1">
    <source>
        <dbReference type="SAM" id="MobiDB-lite"/>
    </source>
</evidence>
<evidence type="ECO:0000313" key="3">
    <source>
        <dbReference type="EMBL" id="KAJ8794108.1"/>
    </source>
</evidence>
<evidence type="ECO:0000313" key="4">
    <source>
        <dbReference type="Proteomes" id="UP001159641"/>
    </source>
</evidence>
<evidence type="ECO:0000256" key="2">
    <source>
        <dbReference type="SAM" id="Phobius"/>
    </source>
</evidence>
<protein>
    <submittedName>
        <fullName evidence="3">Uncharacterized protein</fullName>
    </submittedName>
</protein>
<reference evidence="3 4" key="1">
    <citation type="submission" date="2022-11" db="EMBL/GenBank/DDBJ databases">
        <title>Whole genome sequence of Eschrichtius robustus ER-17-0199.</title>
        <authorList>
            <person name="Bruniche-Olsen A."/>
            <person name="Black A.N."/>
            <person name="Fields C.J."/>
            <person name="Walden K."/>
            <person name="Dewoody J.A."/>
        </authorList>
    </citation>
    <scope>NUCLEOTIDE SEQUENCE [LARGE SCALE GENOMIC DNA]</scope>
    <source>
        <strain evidence="3">ER-17-0199</strain>
        <tissue evidence="3">Blubber</tissue>
    </source>
</reference>
<comment type="caution">
    <text evidence="3">The sequence shown here is derived from an EMBL/GenBank/DDBJ whole genome shotgun (WGS) entry which is preliminary data.</text>
</comment>
<sequence>MQRHLIFRNTLERSVCRWLWSFSLDESRKRSPGELGDCGIGFVSVLCFVVLSFTCSPIAVDMITYTLMAFFKKEENSRQLCQSLFTRGEGKGRRLPDSPAACVKAFDHEETLLWFPARNPGSRRARIYAFYNFSPGRSGQRCASSPRRDLRTWSRATPRRAGTGAGPGRGGAWPGSGGGAPDPRPLGRPAAGSDPAHPGPESQVRQHASCRGYN</sequence>
<keyword evidence="2" id="KW-1133">Transmembrane helix</keyword>
<name>A0AB34HPI7_ESCRO</name>
<accession>A0AB34HPI7</accession>
<gene>
    <name evidence="3" type="ORF">J1605_019100</name>
</gene>
<feature type="compositionally biased region" description="Gly residues" evidence="1">
    <location>
        <begin position="163"/>
        <end position="180"/>
    </location>
</feature>
<dbReference type="Proteomes" id="UP001159641">
    <property type="component" value="Unassembled WGS sequence"/>
</dbReference>
<proteinExistence type="predicted"/>
<keyword evidence="2" id="KW-0812">Transmembrane</keyword>
<organism evidence="3 4">
    <name type="scientific">Eschrichtius robustus</name>
    <name type="common">California gray whale</name>
    <name type="synonym">Eschrichtius gibbosus</name>
    <dbReference type="NCBI Taxonomy" id="9764"/>
    <lineage>
        <taxon>Eukaryota</taxon>
        <taxon>Metazoa</taxon>
        <taxon>Chordata</taxon>
        <taxon>Craniata</taxon>
        <taxon>Vertebrata</taxon>
        <taxon>Euteleostomi</taxon>
        <taxon>Mammalia</taxon>
        <taxon>Eutheria</taxon>
        <taxon>Laurasiatheria</taxon>
        <taxon>Artiodactyla</taxon>
        <taxon>Whippomorpha</taxon>
        <taxon>Cetacea</taxon>
        <taxon>Mysticeti</taxon>
        <taxon>Eschrichtiidae</taxon>
        <taxon>Eschrichtius</taxon>
    </lineage>
</organism>
<dbReference type="AlphaFoldDB" id="A0AB34HPI7"/>